<comment type="subcellular location">
    <subcellularLocation>
        <location evidence="1">Cell membrane</location>
        <topology evidence="1">Multi-pass membrane protein</topology>
    </subcellularLocation>
</comment>
<name>A0A3E4MAB4_9LACO</name>
<dbReference type="Pfam" id="PF01594">
    <property type="entry name" value="AI-2E_transport"/>
    <property type="match status" value="1"/>
</dbReference>
<proteinExistence type="inferred from homology"/>
<keyword evidence="7" id="KW-0472">Membrane</keyword>
<dbReference type="AlphaFoldDB" id="A0A3E4MAB4"/>
<comment type="caution">
    <text evidence="8">The sequence shown here is derived from an EMBL/GenBank/DDBJ whole genome shotgun (WGS) entry which is preliminary data.</text>
</comment>
<dbReference type="Proteomes" id="UP000260790">
    <property type="component" value="Unassembled WGS sequence"/>
</dbReference>
<comment type="similarity">
    <text evidence="2">Belongs to the autoinducer-2 exporter (AI-2E) (TC 2.A.86) family.</text>
</comment>
<protein>
    <submittedName>
        <fullName evidence="8">AI-2E family transporter</fullName>
    </submittedName>
</protein>
<dbReference type="GO" id="GO:0005886">
    <property type="term" value="C:plasma membrane"/>
    <property type="evidence" value="ECO:0007669"/>
    <property type="project" value="UniProtKB-SubCell"/>
</dbReference>
<reference evidence="8 9" key="1">
    <citation type="submission" date="2018-08" db="EMBL/GenBank/DDBJ databases">
        <title>A genome reference for cultivated species of the human gut microbiota.</title>
        <authorList>
            <person name="Zou Y."/>
            <person name="Xue W."/>
            <person name="Luo G."/>
        </authorList>
    </citation>
    <scope>NUCLEOTIDE SEQUENCE [LARGE SCALE GENOMIC DNA]</scope>
    <source>
        <strain evidence="8 9">TF10-9AT</strain>
    </source>
</reference>
<evidence type="ECO:0000256" key="2">
    <source>
        <dbReference type="ARBA" id="ARBA00009773"/>
    </source>
</evidence>
<accession>A0A3E4MAB4</accession>
<keyword evidence="5" id="KW-0812">Transmembrane</keyword>
<keyword evidence="4" id="KW-1003">Cell membrane</keyword>
<dbReference type="EMBL" id="QSQR01000006">
    <property type="protein sequence ID" value="RGK46282.1"/>
    <property type="molecule type" value="Genomic_DNA"/>
</dbReference>
<evidence type="ECO:0000313" key="8">
    <source>
        <dbReference type="EMBL" id="RGK46282.1"/>
    </source>
</evidence>
<keyword evidence="6" id="KW-1133">Transmembrane helix</keyword>
<evidence type="ECO:0000256" key="7">
    <source>
        <dbReference type="ARBA" id="ARBA00023136"/>
    </source>
</evidence>
<sequence>MFSNKNKARLMFWTLELLLLALLIWACTQIQFLFEPIGTFISTLFAPILIAGFLFYLLNPLVNLLMKIKVKNHHVSRTFAVAIVFLLLIAIIVSALSFLIPNILNQVEQLIQNMPEYIKSFQRFLTKVLQQKNLPPWIVDLTKDVDINAYTKEIEESLSGFAKNFMMSITSSIGSIIGMVTSVTVTIVTVPFMLFYMLKDGHKLVPTVTGIFSEKQANRIGELLEKMSETISKYISGQAIECLFVGTCTAIGYGIVGVPFALLIGIFAGITNMIPYIGPYIGLLPALILALSNSVRQTILVIIVCVVVQQIDGNLIYPNVIGKSLDIHPLTIIIILLVAGNLAGLLGMLLAVPVYAVIKVIVIYIYDIIMLNHENNSDN</sequence>
<evidence type="ECO:0000313" key="9">
    <source>
        <dbReference type="Proteomes" id="UP000260790"/>
    </source>
</evidence>
<organism evidence="8 9">
    <name type="scientific">Ligilactobacillus ruminis</name>
    <dbReference type="NCBI Taxonomy" id="1623"/>
    <lineage>
        <taxon>Bacteria</taxon>
        <taxon>Bacillati</taxon>
        <taxon>Bacillota</taxon>
        <taxon>Bacilli</taxon>
        <taxon>Lactobacillales</taxon>
        <taxon>Lactobacillaceae</taxon>
        <taxon>Ligilactobacillus</taxon>
    </lineage>
</organism>
<keyword evidence="3" id="KW-0813">Transport</keyword>
<dbReference type="PANTHER" id="PTHR21716:SF53">
    <property type="entry name" value="PERMEASE PERM-RELATED"/>
    <property type="match status" value="1"/>
</dbReference>
<dbReference type="RefSeq" id="WP_117643371.1">
    <property type="nucleotide sequence ID" value="NZ_JAQFEC010000016.1"/>
</dbReference>
<dbReference type="PANTHER" id="PTHR21716">
    <property type="entry name" value="TRANSMEMBRANE PROTEIN"/>
    <property type="match status" value="1"/>
</dbReference>
<evidence type="ECO:0000256" key="1">
    <source>
        <dbReference type="ARBA" id="ARBA00004651"/>
    </source>
</evidence>
<evidence type="ECO:0000256" key="3">
    <source>
        <dbReference type="ARBA" id="ARBA00022448"/>
    </source>
</evidence>
<evidence type="ECO:0000256" key="4">
    <source>
        <dbReference type="ARBA" id="ARBA00022475"/>
    </source>
</evidence>
<dbReference type="InterPro" id="IPR002549">
    <property type="entry name" value="AI-2E-like"/>
</dbReference>
<gene>
    <name evidence="8" type="ORF">DXD09_06975</name>
</gene>
<evidence type="ECO:0000256" key="5">
    <source>
        <dbReference type="ARBA" id="ARBA00022692"/>
    </source>
</evidence>
<evidence type="ECO:0000256" key="6">
    <source>
        <dbReference type="ARBA" id="ARBA00022989"/>
    </source>
</evidence>
<dbReference type="GO" id="GO:0055085">
    <property type="term" value="P:transmembrane transport"/>
    <property type="evidence" value="ECO:0007669"/>
    <property type="project" value="TreeGrafter"/>
</dbReference>